<keyword evidence="3" id="KW-1185">Reference proteome</keyword>
<keyword evidence="1" id="KW-0812">Transmembrane</keyword>
<dbReference type="Proteomes" id="UP000621670">
    <property type="component" value="Unassembled WGS sequence"/>
</dbReference>
<dbReference type="RefSeq" id="WP_166135977.1">
    <property type="nucleotide sequence ID" value="NZ_JAAOBY010000004.1"/>
</dbReference>
<gene>
    <name evidence="2" type="ORF">H8R26_09990</name>
</gene>
<keyword evidence="1" id="KW-0472">Membrane</keyword>
<dbReference type="EMBL" id="JACRUM010000005">
    <property type="protein sequence ID" value="MBC5863754.1"/>
    <property type="molecule type" value="Genomic_DNA"/>
</dbReference>
<accession>A0ABR7JHY0</accession>
<feature type="transmembrane region" description="Helical" evidence="1">
    <location>
        <begin position="20"/>
        <end position="37"/>
    </location>
</feature>
<proteinExistence type="predicted"/>
<comment type="caution">
    <text evidence="2">The sequence shown here is derived from an EMBL/GenBank/DDBJ whole genome shotgun (WGS) entry which is preliminary data.</text>
</comment>
<name>A0ABR7JHY0_9FLAO</name>
<feature type="transmembrane region" description="Helical" evidence="1">
    <location>
        <begin position="58"/>
        <end position="77"/>
    </location>
</feature>
<evidence type="ECO:0000313" key="2">
    <source>
        <dbReference type="EMBL" id="MBC5863754.1"/>
    </source>
</evidence>
<evidence type="ECO:0000313" key="3">
    <source>
        <dbReference type="Proteomes" id="UP000621670"/>
    </source>
</evidence>
<evidence type="ECO:0000256" key="1">
    <source>
        <dbReference type="SAM" id="Phobius"/>
    </source>
</evidence>
<keyword evidence="1" id="KW-1133">Transmembrane helix</keyword>
<reference evidence="2 3" key="1">
    <citation type="submission" date="2020-08" db="EMBL/GenBank/DDBJ databases">
        <title>Description of novel Flavobacterium F-400 isolate.</title>
        <authorList>
            <person name="Saticioglu I."/>
            <person name="Duman M."/>
            <person name="Altun S."/>
        </authorList>
    </citation>
    <scope>NUCLEOTIDE SEQUENCE [LARGE SCALE GENOMIC DNA]</scope>
    <source>
        <strain evidence="2 3">F-400</strain>
    </source>
</reference>
<protein>
    <submittedName>
        <fullName evidence="2">Uncharacterized protein</fullName>
    </submittedName>
</protein>
<organism evidence="2 3">
    <name type="scientific">Flavobacterium turcicum</name>
    <dbReference type="NCBI Taxonomy" id="2764718"/>
    <lineage>
        <taxon>Bacteria</taxon>
        <taxon>Pseudomonadati</taxon>
        <taxon>Bacteroidota</taxon>
        <taxon>Flavobacteriia</taxon>
        <taxon>Flavobacteriales</taxon>
        <taxon>Flavobacteriaceae</taxon>
        <taxon>Flavobacterium</taxon>
    </lineage>
</organism>
<sequence length="173" mass="20107">MKNFITVYDFAEKSLKIPLMLSPLIFVVIGIVTYYYSKNYSDPKKYTALGFNERKYKMIFSIMYASFATILATITISSQLHQYFMAKSFYELKKYKTVEGKVQNFHPMPAGGHDTERFDVNNIKFEYSDYNESDYGYNKSLVKGGLIKSNAFVKISYFNNGNKNVILKLQIEE</sequence>